<dbReference type="InterPro" id="IPR018060">
    <property type="entry name" value="HTH_AraC"/>
</dbReference>
<dbReference type="PANTHER" id="PTHR46796">
    <property type="entry name" value="HTH-TYPE TRANSCRIPTIONAL ACTIVATOR RHAS-RELATED"/>
    <property type="match status" value="1"/>
</dbReference>
<feature type="domain" description="HTH araC/xylS-type" evidence="5">
    <location>
        <begin position="147"/>
        <end position="247"/>
    </location>
</feature>
<dbReference type="PANTHER" id="PTHR46796:SF13">
    <property type="entry name" value="HTH-TYPE TRANSCRIPTIONAL ACTIVATOR RHAS"/>
    <property type="match status" value="1"/>
</dbReference>
<dbReference type="Gene3D" id="1.10.10.60">
    <property type="entry name" value="Homeodomain-like"/>
    <property type="match status" value="1"/>
</dbReference>
<evidence type="ECO:0000256" key="1">
    <source>
        <dbReference type="ARBA" id="ARBA00023015"/>
    </source>
</evidence>
<protein>
    <submittedName>
        <fullName evidence="6">Helix-turn-helix transcriptional regulator</fullName>
    </submittedName>
</protein>
<accession>A0A7T7KMW6</accession>
<feature type="region of interest" description="Disordered" evidence="4">
    <location>
        <begin position="239"/>
        <end position="258"/>
    </location>
</feature>
<keyword evidence="2" id="KW-0238">DNA-binding</keyword>
<dbReference type="Pfam" id="PF12833">
    <property type="entry name" value="HTH_18"/>
    <property type="match status" value="1"/>
</dbReference>
<evidence type="ECO:0000313" key="6">
    <source>
        <dbReference type="EMBL" id="QQM32222.1"/>
    </source>
</evidence>
<organism evidence="6 7">
    <name type="scientific">Martelella lutilitoris</name>
    <dbReference type="NCBI Taxonomy" id="2583532"/>
    <lineage>
        <taxon>Bacteria</taxon>
        <taxon>Pseudomonadati</taxon>
        <taxon>Pseudomonadota</taxon>
        <taxon>Alphaproteobacteria</taxon>
        <taxon>Hyphomicrobiales</taxon>
        <taxon>Aurantimonadaceae</taxon>
        <taxon>Martelella</taxon>
    </lineage>
</organism>
<dbReference type="Pfam" id="PF20240">
    <property type="entry name" value="DUF6597"/>
    <property type="match status" value="1"/>
</dbReference>
<dbReference type="InterPro" id="IPR050204">
    <property type="entry name" value="AraC_XylS_family_regulators"/>
</dbReference>
<dbReference type="AlphaFoldDB" id="A0A7T7KMW6"/>
<dbReference type="GO" id="GO:0043565">
    <property type="term" value="F:sequence-specific DNA binding"/>
    <property type="evidence" value="ECO:0007669"/>
    <property type="project" value="InterPro"/>
</dbReference>
<proteinExistence type="predicted"/>
<dbReference type="PROSITE" id="PS01124">
    <property type="entry name" value="HTH_ARAC_FAMILY_2"/>
    <property type="match status" value="1"/>
</dbReference>
<dbReference type="KEGG" id="mlut:JET14_08830"/>
<gene>
    <name evidence="6" type="ORF">JET14_08830</name>
</gene>
<dbReference type="RefSeq" id="WP_200337687.1">
    <property type="nucleotide sequence ID" value="NZ_CP066786.1"/>
</dbReference>
<dbReference type="Proteomes" id="UP000596083">
    <property type="component" value="Chromosome"/>
</dbReference>
<evidence type="ECO:0000259" key="5">
    <source>
        <dbReference type="PROSITE" id="PS01124"/>
    </source>
</evidence>
<name>A0A7T7KMW6_9HYPH</name>
<dbReference type="SMART" id="SM00342">
    <property type="entry name" value="HTH_ARAC"/>
    <property type="match status" value="1"/>
</dbReference>
<reference evidence="6 7" key="1">
    <citation type="submission" date="2020-12" db="EMBL/GenBank/DDBJ databases">
        <authorList>
            <person name="Zheng R.K."/>
            <person name="Sun C.M."/>
        </authorList>
    </citation>
    <scope>NUCLEOTIDE SEQUENCE [LARGE SCALE GENOMIC DNA]</scope>
    <source>
        <strain evidence="6 7">ZRK001</strain>
    </source>
</reference>
<evidence type="ECO:0000313" key="7">
    <source>
        <dbReference type="Proteomes" id="UP000596083"/>
    </source>
</evidence>
<evidence type="ECO:0000256" key="3">
    <source>
        <dbReference type="ARBA" id="ARBA00023163"/>
    </source>
</evidence>
<sequence length="258" mass="28415">MLTSRDPANKTARLVIDQFRCVSDPEASGFETVLPSGRCQIIFSLAGRSLLDGASNGRPLAVFQGPSTTARQIPRRPQQSACGISFRPGGAGALFRRIDGFADQVVDLTGLLGKRAESLREELRELGPHAARLERLESTIVSLVEDTRSLELISRGLEDLRAGRTVREVSHELGLSSHSFRKLFLVNVGLTPKTYLGIERFRSALARMTEASSLSDLALDARYSDQSHMTREVTRFASMSPGRLRASERPYPGHVRPR</sequence>
<dbReference type="EMBL" id="CP066786">
    <property type="protein sequence ID" value="QQM32222.1"/>
    <property type="molecule type" value="Genomic_DNA"/>
</dbReference>
<keyword evidence="1" id="KW-0805">Transcription regulation</keyword>
<dbReference type="GO" id="GO:0003700">
    <property type="term" value="F:DNA-binding transcription factor activity"/>
    <property type="evidence" value="ECO:0007669"/>
    <property type="project" value="InterPro"/>
</dbReference>
<evidence type="ECO:0000256" key="4">
    <source>
        <dbReference type="SAM" id="MobiDB-lite"/>
    </source>
</evidence>
<dbReference type="InterPro" id="IPR046532">
    <property type="entry name" value="DUF6597"/>
</dbReference>
<evidence type="ECO:0000256" key="2">
    <source>
        <dbReference type="ARBA" id="ARBA00023125"/>
    </source>
</evidence>
<keyword evidence="3" id="KW-0804">Transcription</keyword>